<feature type="domain" description="GATA-type" evidence="10">
    <location>
        <begin position="185"/>
        <end position="231"/>
    </location>
</feature>
<keyword evidence="12" id="KW-1185">Reference proteome</keyword>
<dbReference type="InterPro" id="IPR000679">
    <property type="entry name" value="Znf_GATA"/>
</dbReference>
<evidence type="ECO:0000259" key="10">
    <source>
        <dbReference type="PROSITE" id="PS50114"/>
    </source>
</evidence>
<comment type="caution">
    <text evidence="11">The sequence shown here is derived from an EMBL/GenBank/DDBJ whole genome shotgun (WGS) entry which is preliminary data.</text>
</comment>
<dbReference type="Pfam" id="PF00320">
    <property type="entry name" value="GATA"/>
    <property type="match status" value="1"/>
</dbReference>
<dbReference type="EMBL" id="VOIH02000002">
    <property type="protein sequence ID" value="KAF3452607.1"/>
    <property type="molecule type" value="Genomic_DNA"/>
</dbReference>
<feature type="compositionally biased region" description="Basic residues" evidence="9">
    <location>
        <begin position="152"/>
        <end position="171"/>
    </location>
</feature>
<keyword evidence="4" id="KW-0805">Transcription regulation</keyword>
<evidence type="ECO:0000256" key="9">
    <source>
        <dbReference type="SAM" id="MobiDB-lite"/>
    </source>
</evidence>
<evidence type="ECO:0000256" key="4">
    <source>
        <dbReference type="ARBA" id="ARBA00023015"/>
    </source>
</evidence>
<feature type="region of interest" description="Disordered" evidence="9">
    <location>
        <begin position="216"/>
        <end position="239"/>
    </location>
</feature>
<dbReference type="Proteomes" id="UP000796880">
    <property type="component" value="Unassembled WGS sequence"/>
</dbReference>
<proteinExistence type="inferred from homology"/>
<keyword evidence="1" id="KW-0479">Metal-binding</keyword>
<evidence type="ECO:0000256" key="5">
    <source>
        <dbReference type="ARBA" id="ARBA00023125"/>
    </source>
</evidence>
<dbReference type="SMART" id="SM00401">
    <property type="entry name" value="ZnF_GATA"/>
    <property type="match status" value="1"/>
</dbReference>
<dbReference type="PANTHER" id="PTHR46813:SF16">
    <property type="entry name" value="GATA TRANSCRIPTION FACTOR 18"/>
    <property type="match status" value="1"/>
</dbReference>
<keyword evidence="3" id="KW-0862">Zinc</keyword>
<dbReference type="AlphaFoldDB" id="A0A8K0HH93"/>
<sequence length="261" mass="29152">MNNFQRIQQAISEMLNNKIGESNVDLTLRLGLPNVGIDQNATNTRLSLNSVFLNPNLNTSASHDHTDQAPGRDHYHGGNSQISWWMRAQSQIQSDVAMNSRVGGAELRGAPSSNYTNIINNISVSYNSFANANLNPPQMNVDYIILNPSARRSQRRAGGSRRRSTTRRQRRSGVVDPNKRCTNYNCATGTTPMWRRGPLGPKSLCNACGIKYRKQEEKKQQKEAAQADDARDDKSDMSSCTTLNDYYQSNSKTTLSYALLF</sequence>
<evidence type="ECO:0000313" key="12">
    <source>
        <dbReference type="Proteomes" id="UP000796880"/>
    </source>
</evidence>
<evidence type="ECO:0000256" key="1">
    <source>
        <dbReference type="ARBA" id="ARBA00022723"/>
    </source>
</evidence>
<dbReference type="OrthoDB" id="1160542at2759"/>
<dbReference type="SUPFAM" id="SSF57716">
    <property type="entry name" value="Glucocorticoid receptor-like (DNA-binding domain)"/>
    <property type="match status" value="1"/>
</dbReference>
<name>A0A8K0HH93_9ROSA</name>
<evidence type="ECO:0000256" key="6">
    <source>
        <dbReference type="ARBA" id="ARBA00023163"/>
    </source>
</evidence>
<dbReference type="InterPro" id="IPR013088">
    <property type="entry name" value="Znf_NHR/GATA"/>
</dbReference>
<evidence type="ECO:0000256" key="7">
    <source>
        <dbReference type="ARBA" id="ARBA00024019"/>
    </source>
</evidence>
<feature type="region of interest" description="Disordered" evidence="9">
    <location>
        <begin position="150"/>
        <end position="175"/>
    </location>
</feature>
<keyword evidence="5" id="KW-0238">DNA-binding</keyword>
<dbReference type="GO" id="GO:0006355">
    <property type="term" value="P:regulation of DNA-templated transcription"/>
    <property type="evidence" value="ECO:0007669"/>
    <property type="project" value="InterPro"/>
</dbReference>
<accession>A0A8K0HH93</accession>
<dbReference type="PANTHER" id="PTHR46813">
    <property type="entry name" value="GATA TRANSCRIPTION FACTOR 18"/>
    <property type="match status" value="1"/>
</dbReference>
<keyword evidence="6" id="KW-0804">Transcription</keyword>
<dbReference type="Gene3D" id="3.30.50.10">
    <property type="entry name" value="Erythroid Transcription Factor GATA-1, subunit A"/>
    <property type="match status" value="1"/>
</dbReference>
<comment type="similarity">
    <text evidence="7">Belongs to the type IV zinc-finger family. Class B subfamily.</text>
</comment>
<evidence type="ECO:0000256" key="3">
    <source>
        <dbReference type="ARBA" id="ARBA00022833"/>
    </source>
</evidence>
<evidence type="ECO:0000256" key="2">
    <source>
        <dbReference type="ARBA" id="ARBA00022771"/>
    </source>
</evidence>
<dbReference type="GO" id="GO:0043565">
    <property type="term" value="F:sequence-specific DNA binding"/>
    <property type="evidence" value="ECO:0007669"/>
    <property type="project" value="InterPro"/>
</dbReference>
<protein>
    <recommendedName>
        <fullName evidence="10">GATA-type domain-containing protein</fullName>
    </recommendedName>
</protein>
<dbReference type="CDD" id="cd00202">
    <property type="entry name" value="ZnF_GATA"/>
    <property type="match status" value="1"/>
</dbReference>
<organism evidence="11 12">
    <name type="scientific">Rhamnella rubrinervis</name>
    <dbReference type="NCBI Taxonomy" id="2594499"/>
    <lineage>
        <taxon>Eukaryota</taxon>
        <taxon>Viridiplantae</taxon>
        <taxon>Streptophyta</taxon>
        <taxon>Embryophyta</taxon>
        <taxon>Tracheophyta</taxon>
        <taxon>Spermatophyta</taxon>
        <taxon>Magnoliopsida</taxon>
        <taxon>eudicotyledons</taxon>
        <taxon>Gunneridae</taxon>
        <taxon>Pentapetalae</taxon>
        <taxon>rosids</taxon>
        <taxon>fabids</taxon>
        <taxon>Rosales</taxon>
        <taxon>Rhamnaceae</taxon>
        <taxon>rhamnoid group</taxon>
        <taxon>Rhamneae</taxon>
        <taxon>Rhamnella</taxon>
    </lineage>
</organism>
<evidence type="ECO:0000256" key="8">
    <source>
        <dbReference type="PROSITE-ProRule" id="PRU00094"/>
    </source>
</evidence>
<gene>
    <name evidence="11" type="ORF">FNV43_RR03040</name>
</gene>
<dbReference type="PROSITE" id="PS50114">
    <property type="entry name" value="GATA_ZN_FINGER_2"/>
    <property type="match status" value="1"/>
</dbReference>
<evidence type="ECO:0000313" key="11">
    <source>
        <dbReference type="EMBL" id="KAF3452607.1"/>
    </source>
</evidence>
<dbReference type="GO" id="GO:0008270">
    <property type="term" value="F:zinc ion binding"/>
    <property type="evidence" value="ECO:0007669"/>
    <property type="project" value="UniProtKB-KW"/>
</dbReference>
<keyword evidence="2 8" id="KW-0863">Zinc-finger</keyword>
<reference evidence="11" key="1">
    <citation type="submission" date="2020-03" db="EMBL/GenBank/DDBJ databases">
        <title>A high-quality chromosome-level genome assembly of a woody plant with both climbing and erect habits, Rhamnella rubrinervis.</title>
        <authorList>
            <person name="Lu Z."/>
            <person name="Yang Y."/>
            <person name="Zhu X."/>
            <person name="Sun Y."/>
        </authorList>
    </citation>
    <scope>NUCLEOTIDE SEQUENCE</scope>
    <source>
        <strain evidence="11">BYM</strain>
        <tissue evidence="11">Leaf</tissue>
    </source>
</reference>